<evidence type="ECO:0000313" key="2">
    <source>
        <dbReference type="Proteomes" id="UP000306050"/>
    </source>
</evidence>
<keyword evidence="2" id="KW-1185">Reference proteome</keyword>
<dbReference type="Gene3D" id="3.30.559.10">
    <property type="entry name" value="Chloramphenicol acetyltransferase-like domain"/>
    <property type="match status" value="1"/>
</dbReference>
<evidence type="ECO:0000313" key="1">
    <source>
        <dbReference type="EMBL" id="TKY88459.1"/>
    </source>
</evidence>
<dbReference type="PANTHER" id="PTHR42034">
    <property type="entry name" value="CHROMOSOME 7, WHOLE GENOME SHOTGUN SEQUENCE-RELATED"/>
    <property type="match status" value="1"/>
</dbReference>
<reference evidence="1 2" key="1">
    <citation type="submission" date="2019-05" db="EMBL/GenBank/DDBJ databases">
        <title>Sporisorium graminicola CBS 10092 draft sequencing and annotation.</title>
        <authorList>
            <person name="Solano-Gonzalez S."/>
            <person name="Caddick M.X."/>
            <person name="Darby A."/>
        </authorList>
    </citation>
    <scope>NUCLEOTIDE SEQUENCE [LARGE SCALE GENOMIC DNA]</scope>
    <source>
        <strain evidence="1 2">CBS 10092</strain>
    </source>
</reference>
<proteinExistence type="predicted"/>
<accession>A0A4V6ETY4</accession>
<dbReference type="GeneID" id="40725342"/>
<gene>
    <name evidence="1" type="ORF">EX895_002447</name>
</gene>
<dbReference type="OrthoDB" id="3365682at2759"/>
<sequence>MQAEQAWKQVSPTLAKRPLIGVEKILNYAEYYQNGNFQLSITMMFETNLSPETLRQRFGLAVWMVRGHLPELGTWTVGPSTDSSPDLDHATFTAIQTVQEAQKWIDDTIVLVEDGPTIAETANLTTNQRIEPAGKQFRIHLVSNPREGKPGIVMNVSHVLNGHRTRVQGCAILQALVDARLAALFEVNPEPRAALEAVFVPEDLSRLLRKLPISLNTAYNDKYNPGPEQLEAGMEKFSERVSNGMMPTIGIPRFESPAKNPEYSLGHLPNGQTMSMLNLRRKVSPAEHRLLHQAYKKRGSSLPSFVYACIVNSIDRRCKASTAQDGETPGANLAYSAHASRWFPIETFMSRSPVNMGVVMGSAYISPQELRSSQRGRDLNEDELFALAKSIRSKQEAYLDHPHIISATEQVANDVAAMVQDTAIKQRQAGTDMYVALSENSPAICPPTLTSQGELRFKTFFTAQGASFDPVPMQPQEEFLHMNDGCIDGRTTDASVCFAMFSFLGVLTLQAYFDSRFFDPKLIDTILDDVWAQLRALATNAPTTDAPQAKL</sequence>
<name>A0A4V6ETY4_9BASI</name>
<dbReference type="AlphaFoldDB" id="A0A4V6ETY4"/>
<dbReference type="EMBL" id="SRRM01000008">
    <property type="protein sequence ID" value="TKY88459.1"/>
    <property type="molecule type" value="Genomic_DNA"/>
</dbReference>
<dbReference type="Gene3D" id="3.30.559.30">
    <property type="entry name" value="Nonribosomal peptide synthetase, condensation domain"/>
    <property type="match status" value="1"/>
</dbReference>
<dbReference type="PANTHER" id="PTHR42034:SF3">
    <property type="entry name" value="ACYL-COA-DEPENDENT ACYLTRANSFERASE MAC2"/>
    <property type="match status" value="1"/>
</dbReference>
<dbReference type="Proteomes" id="UP000306050">
    <property type="component" value="Chromosome SGRAM_15"/>
</dbReference>
<organism evidence="1 2">
    <name type="scientific">Sporisorium graminicola</name>
    <dbReference type="NCBI Taxonomy" id="280036"/>
    <lineage>
        <taxon>Eukaryota</taxon>
        <taxon>Fungi</taxon>
        <taxon>Dikarya</taxon>
        <taxon>Basidiomycota</taxon>
        <taxon>Ustilaginomycotina</taxon>
        <taxon>Ustilaginomycetes</taxon>
        <taxon>Ustilaginales</taxon>
        <taxon>Ustilaginaceae</taxon>
        <taxon>Sporisorium</taxon>
    </lineage>
</organism>
<dbReference type="KEGG" id="sgra:EX895_002447"/>
<dbReference type="InterPro" id="IPR023213">
    <property type="entry name" value="CAT-like_dom_sf"/>
</dbReference>
<evidence type="ECO:0008006" key="3">
    <source>
        <dbReference type="Google" id="ProtNLM"/>
    </source>
</evidence>
<dbReference type="RefSeq" id="XP_029740444.1">
    <property type="nucleotide sequence ID" value="XM_029883046.1"/>
</dbReference>
<comment type="caution">
    <text evidence="1">The sequence shown here is derived from an EMBL/GenBank/DDBJ whole genome shotgun (WGS) entry which is preliminary data.</text>
</comment>
<protein>
    <recommendedName>
        <fullName evidence="3">Condensation domain-containing protein</fullName>
    </recommendedName>
</protein>